<dbReference type="Proteomes" id="UP000235371">
    <property type="component" value="Unassembled WGS sequence"/>
</dbReference>
<dbReference type="AlphaFoldDB" id="A0A2J6T9L5"/>
<evidence type="ECO:0000256" key="1">
    <source>
        <dbReference type="SAM" id="SignalP"/>
    </source>
</evidence>
<gene>
    <name evidence="2" type="ORF">K444DRAFT_663726</name>
</gene>
<evidence type="ECO:0000313" key="3">
    <source>
        <dbReference type="Proteomes" id="UP000235371"/>
    </source>
</evidence>
<reference evidence="2 3" key="1">
    <citation type="submission" date="2016-04" db="EMBL/GenBank/DDBJ databases">
        <title>A degradative enzymes factory behind the ericoid mycorrhizal symbiosis.</title>
        <authorList>
            <consortium name="DOE Joint Genome Institute"/>
            <person name="Martino E."/>
            <person name="Morin E."/>
            <person name="Grelet G."/>
            <person name="Kuo A."/>
            <person name="Kohler A."/>
            <person name="Daghino S."/>
            <person name="Barry K."/>
            <person name="Choi C."/>
            <person name="Cichocki N."/>
            <person name="Clum A."/>
            <person name="Copeland A."/>
            <person name="Hainaut M."/>
            <person name="Haridas S."/>
            <person name="Labutti K."/>
            <person name="Lindquist E."/>
            <person name="Lipzen A."/>
            <person name="Khouja H.-R."/>
            <person name="Murat C."/>
            <person name="Ohm R."/>
            <person name="Olson A."/>
            <person name="Spatafora J."/>
            <person name="Veneault-Fourrey C."/>
            <person name="Henrissat B."/>
            <person name="Grigoriev I."/>
            <person name="Martin F."/>
            <person name="Perotto S."/>
        </authorList>
    </citation>
    <scope>NUCLEOTIDE SEQUENCE [LARGE SCALE GENOMIC DNA]</scope>
    <source>
        <strain evidence="2 3">E</strain>
    </source>
</reference>
<keyword evidence="3" id="KW-1185">Reference proteome</keyword>
<dbReference type="EMBL" id="KZ613813">
    <property type="protein sequence ID" value="PMD59682.1"/>
    <property type="molecule type" value="Genomic_DNA"/>
</dbReference>
<dbReference type="RefSeq" id="XP_024736586.1">
    <property type="nucleotide sequence ID" value="XM_024886869.1"/>
</dbReference>
<evidence type="ECO:0000313" key="2">
    <source>
        <dbReference type="EMBL" id="PMD59682.1"/>
    </source>
</evidence>
<dbReference type="OrthoDB" id="5152928at2759"/>
<name>A0A2J6T9L5_9HELO</name>
<organism evidence="2 3">
    <name type="scientific">Hyaloscypha bicolor E</name>
    <dbReference type="NCBI Taxonomy" id="1095630"/>
    <lineage>
        <taxon>Eukaryota</taxon>
        <taxon>Fungi</taxon>
        <taxon>Dikarya</taxon>
        <taxon>Ascomycota</taxon>
        <taxon>Pezizomycotina</taxon>
        <taxon>Leotiomycetes</taxon>
        <taxon>Helotiales</taxon>
        <taxon>Hyaloscyphaceae</taxon>
        <taxon>Hyaloscypha</taxon>
        <taxon>Hyaloscypha bicolor</taxon>
    </lineage>
</organism>
<feature type="signal peptide" evidence="1">
    <location>
        <begin position="1"/>
        <end position="20"/>
    </location>
</feature>
<accession>A0A2J6T9L5</accession>
<feature type="chain" id="PRO_5014412940" description="Secreted protein" evidence="1">
    <location>
        <begin position="21"/>
        <end position="187"/>
    </location>
</feature>
<evidence type="ECO:0008006" key="4">
    <source>
        <dbReference type="Google" id="ProtNLM"/>
    </source>
</evidence>
<proteinExistence type="predicted"/>
<sequence>MVQLTTVFSLFLAASGLVSALPSPATETKGTLAGPSDDTAHGIYIVDLADDGSTTWTFVAPINETLKANPLTTRDVDSLDKRDSTNCNGFGTPADDVNVAQGNLANQCGNGYFFSGRSIAAYYGTGVAFGCNYGKGQTCHYNDLWSDFGNINAKCGFTHGAQAGAGWYSHSSWKASYGRTSSASGFC</sequence>
<keyword evidence="1" id="KW-0732">Signal</keyword>
<protein>
    <recommendedName>
        <fullName evidence="4">Secreted protein</fullName>
    </recommendedName>
</protein>
<dbReference type="InParanoid" id="A0A2J6T9L5"/>
<dbReference type="GeneID" id="36594946"/>